<accession>A0A1Q5PS20</accession>
<proteinExistence type="predicted"/>
<dbReference type="RefSeq" id="WP_075361035.1">
    <property type="nucleotide sequence ID" value="NZ_MPDM01000002.1"/>
</dbReference>
<keyword evidence="2" id="KW-1185">Reference proteome</keyword>
<name>A0A1Q5PS20_9ACTO</name>
<dbReference type="STRING" id="156892.BM477_02110"/>
<reference evidence="2" key="1">
    <citation type="submission" date="2016-11" db="EMBL/GenBank/DDBJ databases">
        <title>Actinomyces gypaetusis sp. nov. isolated from Gypaetus barbatus in Qinghai Tibet Plateau China.</title>
        <authorList>
            <person name="Meng X."/>
        </authorList>
    </citation>
    <scope>NUCLEOTIDE SEQUENCE [LARGE SCALE GENOMIC DNA]</scope>
    <source>
        <strain evidence="2">DSM 15383</strain>
    </source>
</reference>
<comment type="caution">
    <text evidence="1">The sequence shown here is derived from an EMBL/GenBank/DDBJ whole genome shotgun (WGS) entry which is preliminary data.</text>
</comment>
<protein>
    <submittedName>
        <fullName evidence="1">Uncharacterized protein</fullName>
    </submittedName>
</protein>
<dbReference type="OrthoDB" id="9812205at2"/>
<organism evidence="1 2">
    <name type="scientific">Boudabousia marimammalium</name>
    <dbReference type="NCBI Taxonomy" id="156892"/>
    <lineage>
        <taxon>Bacteria</taxon>
        <taxon>Bacillati</taxon>
        <taxon>Actinomycetota</taxon>
        <taxon>Actinomycetes</taxon>
        <taxon>Actinomycetales</taxon>
        <taxon>Actinomycetaceae</taxon>
        <taxon>Boudabousia</taxon>
    </lineage>
</organism>
<evidence type="ECO:0000313" key="2">
    <source>
        <dbReference type="Proteomes" id="UP000186465"/>
    </source>
</evidence>
<sequence length="68" mass="7818">MSQPNPLEDFTKHLRCPRTGDSLGIYTKDQEMYLVTQSQQYAYEIIDGIPVLLPTAAFTWPELEIVED</sequence>
<dbReference type="Gene3D" id="2.20.25.10">
    <property type="match status" value="1"/>
</dbReference>
<evidence type="ECO:0000313" key="1">
    <source>
        <dbReference type="EMBL" id="OKL50210.1"/>
    </source>
</evidence>
<dbReference type="SUPFAM" id="SSF158997">
    <property type="entry name" value="Trm112p-like"/>
    <property type="match status" value="1"/>
</dbReference>
<gene>
    <name evidence="1" type="ORF">BM477_02110</name>
</gene>
<dbReference type="EMBL" id="MPDM01000002">
    <property type="protein sequence ID" value="OKL50210.1"/>
    <property type="molecule type" value="Genomic_DNA"/>
</dbReference>
<dbReference type="AlphaFoldDB" id="A0A1Q5PS20"/>
<dbReference type="Proteomes" id="UP000186465">
    <property type="component" value="Unassembled WGS sequence"/>
</dbReference>